<dbReference type="InterPro" id="IPR010921">
    <property type="entry name" value="Trp_repressor/repl_initiator"/>
</dbReference>
<dbReference type="GO" id="GO:0006275">
    <property type="term" value="P:regulation of DNA replication"/>
    <property type="evidence" value="ECO:0007669"/>
    <property type="project" value="InterPro"/>
</dbReference>
<comment type="caution">
    <text evidence="3">The sequence shown here is derived from an EMBL/GenBank/DDBJ whole genome shotgun (WGS) entry which is preliminary data.</text>
</comment>
<sequence>MTPDIALPPPVPDPVKVTADRRILCMIVRQMTSEMLTMTGDGSAKSRGDRRRMVCHVRQIAMYVCHVALQMPLSEIGDAFGRDRTTVAHSCHVVEDRRDDPGFDAFVASVERLAETLLLLPGSRP</sequence>
<name>A0AAJ1BSK7_9HYPH</name>
<dbReference type="Proteomes" id="UP001155079">
    <property type="component" value="Unassembled WGS sequence"/>
</dbReference>
<evidence type="ECO:0000313" key="4">
    <source>
        <dbReference type="Proteomes" id="UP001155079"/>
    </source>
</evidence>
<evidence type="ECO:0000313" key="5">
    <source>
        <dbReference type="Proteomes" id="UP001155380"/>
    </source>
</evidence>
<evidence type="ECO:0000313" key="2">
    <source>
        <dbReference type="EMBL" id="MCM2400458.1"/>
    </source>
</evidence>
<feature type="domain" description="Chromosomal replication initiator DnaA C-terminal" evidence="1">
    <location>
        <begin position="24"/>
        <end position="94"/>
    </location>
</feature>
<dbReference type="Gene3D" id="1.10.1750.10">
    <property type="match status" value="1"/>
</dbReference>
<accession>A0AAJ1BSK7</accession>
<reference evidence="3 4" key="1">
    <citation type="submission" date="2022-06" db="EMBL/GenBank/DDBJ databases">
        <authorList>
            <person name="Sun Q."/>
        </authorList>
    </citation>
    <scope>NUCLEOTIDE SEQUENCE</scope>
    <source>
        <strain evidence="3">S101</strain>
        <strain evidence="2 4">S153</strain>
    </source>
</reference>
<dbReference type="EMBL" id="JAMQAY010000001">
    <property type="protein sequence ID" value="MCM2400458.1"/>
    <property type="molecule type" value="Genomic_DNA"/>
</dbReference>
<gene>
    <name evidence="2" type="ORF">NBH20_04785</name>
    <name evidence="3" type="ORF">NBH21_02340</name>
</gene>
<dbReference type="GO" id="GO:0043565">
    <property type="term" value="F:sequence-specific DNA binding"/>
    <property type="evidence" value="ECO:0007669"/>
    <property type="project" value="InterPro"/>
</dbReference>
<dbReference type="AlphaFoldDB" id="A0AAJ1BSK7"/>
<dbReference type="InterPro" id="IPR013159">
    <property type="entry name" value="DnaA_C"/>
</dbReference>
<dbReference type="SMART" id="SM00760">
    <property type="entry name" value="Bac_DnaA_C"/>
    <property type="match status" value="1"/>
</dbReference>
<organism evidence="3 5">
    <name type="scientific">Ciceribacter sichuanensis</name>
    <dbReference type="NCBI Taxonomy" id="2949647"/>
    <lineage>
        <taxon>Bacteria</taxon>
        <taxon>Pseudomonadati</taxon>
        <taxon>Pseudomonadota</taxon>
        <taxon>Alphaproteobacteria</taxon>
        <taxon>Hyphomicrobiales</taxon>
        <taxon>Rhizobiaceae</taxon>
        <taxon>Ciceribacter</taxon>
    </lineage>
</organism>
<evidence type="ECO:0000313" key="3">
    <source>
        <dbReference type="EMBL" id="MCO5955600.1"/>
    </source>
</evidence>
<dbReference type="SUPFAM" id="SSF48295">
    <property type="entry name" value="TrpR-like"/>
    <property type="match status" value="1"/>
</dbReference>
<proteinExistence type="predicted"/>
<dbReference type="RefSeq" id="WP_250912347.1">
    <property type="nucleotide sequence ID" value="NZ_JAMQAY010000001.1"/>
</dbReference>
<protein>
    <submittedName>
        <fullName evidence="3">Chromosomal replication initiator DnaA</fullName>
    </submittedName>
</protein>
<dbReference type="Pfam" id="PF08299">
    <property type="entry name" value="Bac_DnaA_C"/>
    <property type="match status" value="1"/>
</dbReference>
<dbReference type="EMBL" id="JAMXLX010000001">
    <property type="protein sequence ID" value="MCO5955600.1"/>
    <property type="molecule type" value="Genomic_DNA"/>
</dbReference>
<dbReference type="GO" id="GO:0006270">
    <property type="term" value="P:DNA replication initiation"/>
    <property type="evidence" value="ECO:0007669"/>
    <property type="project" value="InterPro"/>
</dbReference>
<keyword evidence="4" id="KW-1185">Reference proteome</keyword>
<dbReference type="Proteomes" id="UP001155380">
    <property type="component" value="Unassembled WGS sequence"/>
</dbReference>
<evidence type="ECO:0000259" key="1">
    <source>
        <dbReference type="SMART" id="SM00760"/>
    </source>
</evidence>
<dbReference type="GO" id="GO:0005524">
    <property type="term" value="F:ATP binding"/>
    <property type="evidence" value="ECO:0007669"/>
    <property type="project" value="InterPro"/>
</dbReference>
<dbReference type="CDD" id="cd06571">
    <property type="entry name" value="Bac_DnaA_C"/>
    <property type="match status" value="1"/>
</dbReference>